<gene>
    <name evidence="8" type="ORF">L596_019376</name>
</gene>
<dbReference type="EMBL" id="AZBU02000006">
    <property type="protein sequence ID" value="TKR71842.1"/>
    <property type="molecule type" value="Genomic_DNA"/>
</dbReference>
<evidence type="ECO:0000256" key="1">
    <source>
        <dbReference type="ARBA" id="ARBA00009995"/>
    </source>
</evidence>
<organism evidence="8 9">
    <name type="scientific">Steinernema carpocapsae</name>
    <name type="common">Entomopathogenic nematode</name>
    <dbReference type="NCBI Taxonomy" id="34508"/>
    <lineage>
        <taxon>Eukaryota</taxon>
        <taxon>Metazoa</taxon>
        <taxon>Ecdysozoa</taxon>
        <taxon>Nematoda</taxon>
        <taxon>Chromadorea</taxon>
        <taxon>Rhabditida</taxon>
        <taxon>Tylenchina</taxon>
        <taxon>Panagrolaimomorpha</taxon>
        <taxon>Strongyloidoidea</taxon>
        <taxon>Steinernematidae</taxon>
        <taxon>Steinernema</taxon>
    </lineage>
</organism>
<dbReference type="STRING" id="34508.A0A4U5MQV9"/>
<dbReference type="GO" id="GO:0015020">
    <property type="term" value="F:glucuronosyltransferase activity"/>
    <property type="evidence" value="ECO:0007669"/>
    <property type="project" value="UniProtKB-EC"/>
</dbReference>
<dbReference type="InterPro" id="IPR050271">
    <property type="entry name" value="UDP-glycosyltransferase"/>
</dbReference>
<evidence type="ECO:0000313" key="9">
    <source>
        <dbReference type="Proteomes" id="UP000298663"/>
    </source>
</evidence>
<evidence type="ECO:0000256" key="5">
    <source>
        <dbReference type="ARBA" id="ARBA00047475"/>
    </source>
</evidence>
<dbReference type="PROSITE" id="PS00375">
    <property type="entry name" value="UDPGT"/>
    <property type="match status" value="1"/>
</dbReference>
<dbReference type="PANTHER" id="PTHR48043:SF154">
    <property type="entry name" value="GLUCURONOSYLTRANSFERASE"/>
    <property type="match status" value="1"/>
</dbReference>
<protein>
    <recommendedName>
        <fullName evidence="2">glucuronosyltransferase</fullName>
        <ecNumber evidence="2">2.4.1.17</ecNumber>
    </recommendedName>
</protein>
<dbReference type="SUPFAM" id="SSF53756">
    <property type="entry name" value="UDP-Glycosyltransferase/glycogen phosphorylase"/>
    <property type="match status" value="1"/>
</dbReference>
<keyword evidence="7" id="KW-0812">Transmembrane</keyword>
<dbReference type="EC" id="2.4.1.17" evidence="2"/>
<reference evidence="8 9" key="2">
    <citation type="journal article" date="2019" name="G3 (Bethesda)">
        <title>Hybrid Assembly of the Genome of the Entomopathogenic Nematode Steinernema carpocapsae Identifies the X-Chromosome.</title>
        <authorList>
            <person name="Serra L."/>
            <person name="Macchietto M."/>
            <person name="Macias-Munoz A."/>
            <person name="McGill C.J."/>
            <person name="Rodriguez I.M."/>
            <person name="Rodriguez B."/>
            <person name="Murad R."/>
            <person name="Mortazavi A."/>
        </authorList>
    </citation>
    <scope>NUCLEOTIDE SEQUENCE [LARGE SCALE GENOMIC DNA]</scope>
    <source>
        <strain evidence="8 9">ALL</strain>
    </source>
</reference>
<dbReference type="InterPro" id="IPR035595">
    <property type="entry name" value="UDP_glycos_trans_CS"/>
</dbReference>
<dbReference type="CDD" id="cd03784">
    <property type="entry name" value="GT1_Gtf-like"/>
    <property type="match status" value="1"/>
</dbReference>
<comment type="catalytic activity">
    <reaction evidence="5">
        <text>glucuronate acceptor + UDP-alpha-D-glucuronate = acceptor beta-D-glucuronoside + UDP + H(+)</text>
        <dbReference type="Rhea" id="RHEA:21032"/>
        <dbReference type="ChEBI" id="CHEBI:15378"/>
        <dbReference type="ChEBI" id="CHEBI:58052"/>
        <dbReference type="ChEBI" id="CHEBI:58223"/>
        <dbReference type="ChEBI" id="CHEBI:132367"/>
        <dbReference type="ChEBI" id="CHEBI:132368"/>
        <dbReference type="EC" id="2.4.1.17"/>
    </reaction>
</comment>
<evidence type="ECO:0000256" key="7">
    <source>
        <dbReference type="SAM" id="Phobius"/>
    </source>
</evidence>
<accession>A0A4U5MQV9</accession>
<keyword evidence="3 6" id="KW-0328">Glycosyltransferase</keyword>
<keyword evidence="7" id="KW-1133">Transmembrane helix</keyword>
<evidence type="ECO:0000256" key="3">
    <source>
        <dbReference type="ARBA" id="ARBA00022676"/>
    </source>
</evidence>
<dbReference type="AlphaFoldDB" id="A0A4U5MQV9"/>
<name>A0A4U5MQV9_STECR</name>
<dbReference type="InterPro" id="IPR002213">
    <property type="entry name" value="UDP_glucos_trans"/>
</dbReference>
<comment type="similarity">
    <text evidence="1 6">Belongs to the UDP-glycosyltransferase family.</text>
</comment>
<dbReference type="Pfam" id="PF00201">
    <property type="entry name" value="UDPGT"/>
    <property type="match status" value="1"/>
</dbReference>
<dbReference type="Proteomes" id="UP000298663">
    <property type="component" value="Unassembled WGS sequence"/>
</dbReference>
<keyword evidence="7" id="KW-0472">Membrane</keyword>
<evidence type="ECO:0000256" key="2">
    <source>
        <dbReference type="ARBA" id="ARBA00012544"/>
    </source>
</evidence>
<dbReference type="PANTHER" id="PTHR48043">
    <property type="entry name" value="EG:EG0003.4 PROTEIN-RELATED"/>
    <property type="match status" value="1"/>
</dbReference>
<evidence type="ECO:0000313" key="8">
    <source>
        <dbReference type="EMBL" id="TKR71842.1"/>
    </source>
</evidence>
<comment type="caution">
    <text evidence="8">The sequence shown here is derived from an EMBL/GenBank/DDBJ whole genome shotgun (WGS) entry which is preliminary data.</text>
</comment>
<reference evidence="8 9" key="1">
    <citation type="journal article" date="2015" name="Genome Biol.">
        <title>Comparative genomics of Steinernema reveals deeply conserved gene regulatory networks.</title>
        <authorList>
            <person name="Dillman A.R."/>
            <person name="Macchietto M."/>
            <person name="Porter C.F."/>
            <person name="Rogers A."/>
            <person name="Williams B."/>
            <person name="Antoshechkin I."/>
            <person name="Lee M.M."/>
            <person name="Goodwin Z."/>
            <person name="Lu X."/>
            <person name="Lewis E.E."/>
            <person name="Goodrich-Blair H."/>
            <person name="Stock S.P."/>
            <person name="Adams B.J."/>
            <person name="Sternberg P.W."/>
            <person name="Mortazavi A."/>
        </authorList>
    </citation>
    <scope>NUCLEOTIDE SEQUENCE [LARGE SCALE GENOMIC DNA]</scope>
    <source>
        <strain evidence="8 9">ALL</strain>
    </source>
</reference>
<feature type="transmembrane region" description="Helical" evidence="7">
    <location>
        <begin position="506"/>
        <end position="529"/>
    </location>
</feature>
<dbReference type="FunFam" id="3.40.50.2000:FF:000021">
    <property type="entry name" value="UDP-glucuronosyltransferase"/>
    <property type="match status" value="1"/>
</dbReference>
<dbReference type="Gene3D" id="3.40.50.2000">
    <property type="entry name" value="Glycogen Phosphorylase B"/>
    <property type="match status" value="1"/>
</dbReference>
<dbReference type="OrthoDB" id="5835829at2759"/>
<keyword evidence="9" id="KW-1185">Reference proteome</keyword>
<proteinExistence type="inferred from homology"/>
<evidence type="ECO:0000256" key="6">
    <source>
        <dbReference type="RuleBase" id="RU003718"/>
    </source>
</evidence>
<sequence length="547" mass="62162">MVGYVRAQILLLLGLLCFGKARRLKILIHNPTLGHSHLHFNGAIADALVDAGHTVHLFVPDWFPGITTNGSIKAHKITRFSPSRSPKIRQAKFIEYPFQYNELDFGDFANTTVQFCEDMISDKSLIAELTSEHYDVAITEFFDYCMPGIFEVIGAKAKIFTEATPMMPMLTINWGIPSFLSYIPDPTKAPLSTPRLGYFDRARNLLRNLLQRYLTWKFLEKTTQRFRGIYGEKFPHIAQIVQNVSYAFINSIDALDLPRPISHKIVNIGGINIKAPITELPKVVIPLWLFKMICFKDVREIFFLAKKGVILFSLGSIVNTTLMPDAQKSAFIEAFRQFPDYEFVWKVDQTDILYKMFRNYSNVHTIDWIDQTTLLAHPKLKLFMSHCGLNSLTEAAYSGTPILSIPIFADQQYNAAIVKQQGIGETLEFDKITTEVLVDTLRKLLSYPRYQKKADQLKKKLLTHPRGNPKEVVVKYVEYAAENSDLTNLNLLSANMDFVTLNCLDIIVPAVVIAVLMAAGVLRLLALVLRWSLRGRGSDGYEKRKPE</sequence>
<evidence type="ECO:0000256" key="4">
    <source>
        <dbReference type="ARBA" id="ARBA00022679"/>
    </source>
</evidence>
<keyword evidence="4 6" id="KW-0808">Transferase</keyword>